<dbReference type="PANTHER" id="PTHR47235">
    <property type="entry name" value="BLR6548 PROTEIN"/>
    <property type="match status" value="1"/>
</dbReference>
<protein>
    <recommendedName>
        <fullName evidence="3">Leucine-binding protein domain-containing protein</fullName>
    </recommendedName>
</protein>
<dbReference type="PANTHER" id="PTHR47235:SF1">
    <property type="entry name" value="BLR6548 PROTEIN"/>
    <property type="match status" value="1"/>
</dbReference>
<accession>A0A401TWX0</accession>
<dbReference type="Gene3D" id="3.40.50.2300">
    <property type="match status" value="1"/>
</dbReference>
<keyword evidence="1" id="KW-0732">Signal</keyword>
<proteinExistence type="predicted"/>
<evidence type="ECO:0000259" key="3">
    <source>
        <dbReference type="Pfam" id="PF13458"/>
    </source>
</evidence>
<keyword evidence="5" id="KW-1185">Reference proteome</keyword>
<dbReference type="SUPFAM" id="SSF53822">
    <property type="entry name" value="Periplasmic binding protein-like I"/>
    <property type="match status" value="1"/>
</dbReference>
<evidence type="ECO:0000256" key="1">
    <source>
        <dbReference type="ARBA" id="ARBA00022729"/>
    </source>
</evidence>
<evidence type="ECO:0000256" key="2">
    <source>
        <dbReference type="SAM" id="MobiDB-lite"/>
    </source>
</evidence>
<dbReference type="AlphaFoldDB" id="A0A401TWX0"/>
<feature type="non-terminal residue" evidence="4">
    <location>
        <position position="152"/>
    </location>
</feature>
<gene>
    <name evidence="4" type="ORF">chiPu_0031182</name>
</gene>
<dbReference type="Pfam" id="PF13458">
    <property type="entry name" value="Peripla_BP_6"/>
    <property type="match status" value="1"/>
</dbReference>
<dbReference type="Proteomes" id="UP000287033">
    <property type="component" value="Unassembled WGS sequence"/>
</dbReference>
<feature type="compositionally biased region" description="Basic residues" evidence="2">
    <location>
        <begin position="1"/>
        <end position="18"/>
    </location>
</feature>
<name>A0A401TWX0_CHIPU</name>
<feature type="region of interest" description="Disordered" evidence="2">
    <location>
        <begin position="1"/>
        <end position="50"/>
    </location>
</feature>
<organism evidence="4 5">
    <name type="scientific">Chiloscyllium punctatum</name>
    <name type="common">Brownbanded bambooshark</name>
    <name type="synonym">Hemiscyllium punctatum</name>
    <dbReference type="NCBI Taxonomy" id="137246"/>
    <lineage>
        <taxon>Eukaryota</taxon>
        <taxon>Metazoa</taxon>
        <taxon>Chordata</taxon>
        <taxon>Craniata</taxon>
        <taxon>Vertebrata</taxon>
        <taxon>Chondrichthyes</taxon>
        <taxon>Elasmobranchii</taxon>
        <taxon>Galeomorphii</taxon>
        <taxon>Galeoidea</taxon>
        <taxon>Orectolobiformes</taxon>
        <taxon>Hemiscylliidae</taxon>
        <taxon>Chiloscyllium</taxon>
    </lineage>
</organism>
<dbReference type="InterPro" id="IPR028082">
    <property type="entry name" value="Peripla_BP_I"/>
</dbReference>
<dbReference type="STRING" id="137246.A0A401TWX0"/>
<evidence type="ECO:0000313" key="5">
    <source>
        <dbReference type="Proteomes" id="UP000287033"/>
    </source>
</evidence>
<reference evidence="4 5" key="1">
    <citation type="journal article" date="2018" name="Nat. Ecol. Evol.">
        <title>Shark genomes provide insights into elasmobranch evolution and the origin of vertebrates.</title>
        <authorList>
            <person name="Hara Y"/>
            <person name="Yamaguchi K"/>
            <person name="Onimaru K"/>
            <person name="Kadota M"/>
            <person name="Koyanagi M"/>
            <person name="Keeley SD"/>
            <person name="Tatsumi K"/>
            <person name="Tanaka K"/>
            <person name="Motone F"/>
            <person name="Kageyama Y"/>
            <person name="Nozu R"/>
            <person name="Adachi N"/>
            <person name="Nishimura O"/>
            <person name="Nakagawa R"/>
            <person name="Tanegashima C"/>
            <person name="Kiyatake I"/>
            <person name="Matsumoto R"/>
            <person name="Murakumo K"/>
            <person name="Nishida K"/>
            <person name="Terakita A"/>
            <person name="Kuratani S"/>
            <person name="Sato K"/>
            <person name="Hyodo S Kuraku.S."/>
        </authorList>
    </citation>
    <scope>NUCLEOTIDE SEQUENCE [LARGE SCALE GENOMIC DNA]</scope>
</reference>
<feature type="domain" description="Leucine-binding protein" evidence="3">
    <location>
        <begin position="94"/>
        <end position="151"/>
    </location>
</feature>
<sequence>MGTVRRGHQRRRRRLRTFPHREKSAPCDPIAGVRQSQQEAERLPPGAQEQEIRKLSTPVLHRAATAVFGLALLATSGSAALAQKKYDTGASDTEIKIGNIVPYSGPASAYGVVGKAMTAVFKKVNDDGGINGRKINFISYDDAYSPPKAVEQ</sequence>
<evidence type="ECO:0000313" key="4">
    <source>
        <dbReference type="EMBL" id="GCC47116.1"/>
    </source>
</evidence>
<dbReference type="EMBL" id="BEZZ01203100">
    <property type="protein sequence ID" value="GCC47116.1"/>
    <property type="molecule type" value="Genomic_DNA"/>
</dbReference>
<dbReference type="InterPro" id="IPR028081">
    <property type="entry name" value="Leu-bd"/>
</dbReference>
<dbReference type="OrthoDB" id="2377189at2759"/>
<comment type="caution">
    <text evidence="4">The sequence shown here is derived from an EMBL/GenBank/DDBJ whole genome shotgun (WGS) entry which is preliminary data.</text>
</comment>